<dbReference type="Gene3D" id="1.25.10.10">
    <property type="entry name" value="Leucine-rich Repeat Variant"/>
    <property type="match status" value="1"/>
</dbReference>
<reference evidence="2 3" key="1">
    <citation type="submission" date="2024-09" db="EMBL/GenBank/DDBJ databases">
        <title>Chromosome-scale assembly of Riccia sorocarpa.</title>
        <authorList>
            <person name="Paukszto L."/>
        </authorList>
    </citation>
    <scope>NUCLEOTIDE SEQUENCE [LARGE SCALE GENOMIC DNA]</scope>
    <source>
        <strain evidence="2">LP-2024</strain>
        <tissue evidence="2">Aerial parts of the thallus</tissue>
    </source>
</reference>
<protein>
    <submittedName>
        <fullName evidence="2">Uncharacterized protein</fullName>
    </submittedName>
</protein>
<dbReference type="EMBL" id="JBJQOH010000007">
    <property type="protein sequence ID" value="KAL3679443.1"/>
    <property type="molecule type" value="Genomic_DNA"/>
</dbReference>
<dbReference type="Pfam" id="PF00514">
    <property type="entry name" value="Arm"/>
    <property type="match status" value="1"/>
</dbReference>
<dbReference type="PROSITE" id="PS50176">
    <property type="entry name" value="ARM_REPEAT"/>
    <property type="match status" value="1"/>
</dbReference>
<evidence type="ECO:0000256" key="1">
    <source>
        <dbReference type="PROSITE-ProRule" id="PRU00259"/>
    </source>
</evidence>
<proteinExistence type="predicted"/>
<comment type="caution">
    <text evidence="2">The sequence shown here is derived from an EMBL/GenBank/DDBJ whole genome shotgun (WGS) entry which is preliminary data.</text>
</comment>
<name>A0ABD3GJT3_9MARC</name>
<dbReference type="AlphaFoldDB" id="A0ABD3GJT3"/>
<dbReference type="PANTHER" id="PTHR47673">
    <property type="entry name" value="ARM REPEAT SUPERFAMILY PROTEIN"/>
    <property type="match status" value="1"/>
</dbReference>
<dbReference type="PANTHER" id="PTHR47673:SF1">
    <property type="entry name" value="ARM REPEAT SUPERFAMILY PROTEIN"/>
    <property type="match status" value="1"/>
</dbReference>
<sequence length="214" mass="23016">MGSKTMLLAAALMRSAGIRESCAPRASTLIFSAHTRSCGTKVVQRRAFSTTFGSQGAEALEEETERKAGWMLKGIAAATLTYVGFNVFPLMGDSMVKHSVALLRTHDPYFKRSGASRLTLIATDDERRLRIVNAGGVAALVRMLESATDDETRREAVKALATISEIDAAVEALDATGVQSLLVTLAGSSVDLESQQYATTLLERLSKWKSASEQ</sequence>
<dbReference type="InterPro" id="IPR000225">
    <property type="entry name" value="Armadillo"/>
</dbReference>
<keyword evidence="3" id="KW-1185">Reference proteome</keyword>
<dbReference type="SUPFAM" id="SSF48371">
    <property type="entry name" value="ARM repeat"/>
    <property type="match status" value="1"/>
</dbReference>
<dbReference type="SMART" id="SM00185">
    <property type="entry name" value="ARM"/>
    <property type="match status" value="1"/>
</dbReference>
<gene>
    <name evidence="2" type="ORF">R1sor_022399</name>
</gene>
<evidence type="ECO:0000313" key="3">
    <source>
        <dbReference type="Proteomes" id="UP001633002"/>
    </source>
</evidence>
<dbReference type="InterPro" id="IPR016024">
    <property type="entry name" value="ARM-type_fold"/>
</dbReference>
<feature type="repeat" description="ARM" evidence="1">
    <location>
        <begin position="135"/>
        <end position="164"/>
    </location>
</feature>
<evidence type="ECO:0000313" key="2">
    <source>
        <dbReference type="EMBL" id="KAL3679443.1"/>
    </source>
</evidence>
<accession>A0ABD3GJT3</accession>
<dbReference type="InterPro" id="IPR011989">
    <property type="entry name" value="ARM-like"/>
</dbReference>
<organism evidence="2 3">
    <name type="scientific">Riccia sorocarpa</name>
    <dbReference type="NCBI Taxonomy" id="122646"/>
    <lineage>
        <taxon>Eukaryota</taxon>
        <taxon>Viridiplantae</taxon>
        <taxon>Streptophyta</taxon>
        <taxon>Embryophyta</taxon>
        <taxon>Marchantiophyta</taxon>
        <taxon>Marchantiopsida</taxon>
        <taxon>Marchantiidae</taxon>
        <taxon>Marchantiales</taxon>
        <taxon>Ricciaceae</taxon>
        <taxon>Riccia</taxon>
    </lineage>
</organism>
<dbReference type="Proteomes" id="UP001633002">
    <property type="component" value="Unassembled WGS sequence"/>
</dbReference>